<sequence>MPPYEITFFFRPLTKPSLVEAIKRQATLLMDKGAVITKLESLGYRDLPYSRLDRFAKKNVHYANSILMNSSMSVKTMNDARTLFSNDKELLWFGIVNTNSLPDTPDKCDLEQFLQPPAYRQSVEELRKNQKLPFFTSFKIYKRTETEYHNIPKSYFVAPHKR</sequence>
<comment type="caution">
    <text evidence="4">The sequence shown here is derived from an EMBL/GenBank/DDBJ whole genome shotgun (WGS) entry which is preliminary data.</text>
</comment>
<reference evidence="4 5" key="1">
    <citation type="submission" date="2024-10" db="EMBL/GenBank/DDBJ databases">
        <authorList>
            <person name="Kim D."/>
        </authorList>
    </citation>
    <scope>NUCLEOTIDE SEQUENCE [LARGE SCALE GENOMIC DNA]</scope>
    <source>
        <strain evidence="4">BH-2024</strain>
    </source>
</reference>
<dbReference type="InterPro" id="IPR035980">
    <property type="entry name" value="Ribosomal_bS6_sf"/>
</dbReference>
<keyword evidence="5" id="KW-1185">Reference proteome</keyword>
<evidence type="ECO:0000256" key="2">
    <source>
        <dbReference type="ARBA" id="ARBA00035170"/>
    </source>
</evidence>
<dbReference type="InterPro" id="IPR000529">
    <property type="entry name" value="Ribosomal_bS6"/>
</dbReference>
<dbReference type="Proteomes" id="UP001620626">
    <property type="component" value="Unassembled WGS sequence"/>
</dbReference>
<evidence type="ECO:0000256" key="1">
    <source>
        <dbReference type="ARBA" id="ARBA00009512"/>
    </source>
</evidence>
<name>A0ABD2K562_9BILA</name>
<dbReference type="InterPro" id="IPR014717">
    <property type="entry name" value="Transl_elong_EF1B/ribsomal_bS6"/>
</dbReference>
<comment type="similarity">
    <text evidence="1">Belongs to the bacterial ribosomal protein bS6 family.</text>
</comment>
<evidence type="ECO:0000256" key="3">
    <source>
        <dbReference type="ARBA" id="ARBA00035365"/>
    </source>
</evidence>
<proteinExistence type="inferred from homology"/>
<dbReference type="EMBL" id="JBICBT010000830">
    <property type="protein sequence ID" value="KAL3098024.1"/>
    <property type="molecule type" value="Genomic_DNA"/>
</dbReference>
<dbReference type="Pfam" id="PF01250">
    <property type="entry name" value="Ribosomal_S6"/>
    <property type="match status" value="1"/>
</dbReference>
<evidence type="ECO:0000313" key="5">
    <source>
        <dbReference type="Proteomes" id="UP001620626"/>
    </source>
</evidence>
<protein>
    <recommendedName>
        <fullName evidence="2">Small ribosomal subunit protein bS6m</fullName>
    </recommendedName>
    <alternativeName>
        <fullName evidence="3">28S ribosomal protein S6, mitochondrial</fullName>
    </alternativeName>
</protein>
<organism evidence="4 5">
    <name type="scientific">Heterodera trifolii</name>
    <dbReference type="NCBI Taxonomy" id="157864"/>
    <lineage>
        <taxon>Eukaryota</taxon>
        <taxon>Metazoa</taxon>
        <taxon>Ecdysozoa</taxon>
        <taxon>Nematoda</taxon>
        <taxon>Chromadorea</taxon>
        <taxon>Rhabditida</taxon>
        <taxon>Tylenchina</taxon>
        <taxon>Tylenchomorpha</taxon>
        <taxon>Tylenchoidea</taxon>
        <taxon>Heteroderidae</taxon>
        <taxon>Heteroderinae</taxon>
        <taxon>Heterodera</taxon>
    </lineage>
</organism>
<dbReference type="Gene3D" id="3.30.70.60">
    <property type="match status" value="1"/>
</dbReference>
<evidence type="ECO:0000313" key="4">
    <source>
        <dbReference type="EMBL" id="KAL3098024.1"/>
    </source>
</evidence>
<gene>
    <name evidence="4" type="ORF">niasHT_027569</name>
</gene>
<dbReference type="AlphaFoldDB" id="A0ABD2K562"/>
<dbReference type="SUPFAM" id="SSF54995">
    <property type="entry name" value="Ribosomal protein S6"/>
    <property type="match status" value="1"/>
</dbReference>
<accession>A0ABD2K562</accession>